<dbReference type="SMART" id="SM00448">
    <property type="entry name" value="REC"/>
    <property type="match status" value="1"/>
</dbReference>
<sequence>MKFNNVFVVDDDKIHHFIIRKLLESNDIAIEPVFFENGLDAINDLKEKINNGDILPDLILLDINMPVLDGWQFLEEYIGLRIKTTQQIVIHIISSSDSRIDIERAESYKDIVGNYFVKPMTSDAIKSIFLS</sequence>
<dbReference type="GO" id="GO:0000160">
    <property type="term" value="P:phosphorelay signal transduction system"/>
    <property type="evidence" value="ECO:0007669"/>
    <property type="project" value="InterPro"/>
</dbReference>
<dbReference type="InterPro" id="IPR052893">
    <property type="entry name" value="TCS_response_regulator"/>
</dbReference>
<dbReference type="InterPro" id="IPR001789">
    <property type="entry name" value="Sig_transdc_resp-reg_receiver"/>
</dbReference>
<dbReference type="EMBL" id="CP038810">
    <property type="protein sequence ID" value="QBZ96533.1"/>
    <property type="molecule type" value="Genomic_DNA"/>
</dbReference>
<evidence type="ECO:0000256" key="1">
    <source>
        <dbReference type="PROSITE-ProRule" id="PRU00169"/>
    </source>
</evidence>
<dbReference type="Gene3D" id="3.40.50.2300">
    <property type="match status" value="1"/>
</dbReference>
<proteinExistence type="predicted"/>
<evidence type="ECO:0000259" key="2">
    <source>
        <dbReference type="PROSITE" id="PS50110"/>
    </source>
</evidence>
<protein>
    <submittedName>
        <fullName evidence="3">Regulator of RpoS</fullName>
    </submittedName>
</protein>
<keyword evidence="1" id="KW-0597">Phosphoprotein</keyword>
<feature type="domain" description="Response regulatory" evidence="2">
    <location>
        <begin position="5"/>
        <end position="131"/>
    </location>
</feature>
<keyword evidence="4" id="KW-1185">Reference proteome</keyword>
<dbReference type="PANTHER" id="PTHR44520:SF2">
    <property type="entry name" value="RESPONSE REGULATOR RCP1"/>
    <property type="match status" value="1"/>
</dbReference>
<dbReference type="SUPFAM" id="SSF52172">
    <property type="entry name" value="CheY-like"/>
    <property type="match status" value="1"/>
</dbReference>
<dbReference type="PROSITE" id="PS50110">
    <property type="entry name" value="RESPONSE_REGULATORY"/>
    <property type="match status" value="1"/>
</dbReference>
<dbReference type="RefSeq" id="WP_136150538.1">
    <property type="nucleotide sequence ID" value="NZ_CP038810.1"/>
</dbReference>
<reference evidence="3 4" key="1">
    <citation type="submission" date="2019-04" db="EMBL/GenBank/DDBJ databases">
        <title>Flavobacterium sp. GS03.</title>
        <authorList>
            <person name="Kim H."/>
        </authorList>
    </citation>
    <scope>NUCLEOTIDE SEQUENCE [LARGE SCALE GENOMIC DNA]</scope>
    <source>
        <strain evidence="3 4">GS03</strain>
    </source>
</reference>
<gene>
    <name evidence="3" type="primary">rssB_1</name>
    <name evidence="3" type="ORF">GS03_00005</name>
</gene>
<dbReference type="AlphaFoldDB" id="A0A4P7PRV0"/>
<accession>A0A4P7PRV0</accession>
<dbReference type="Pfam" id="PF00072">
    <property type="entry name" value="Response_reg"/>
    <property type="match status" value="1"/>
</dbReference>
<feature type="modified residue" description="4-aspartylphosphate" evidence="1">
    <location>
        <position position="62"/>
    </location>
</feature>
<evidence type="ECO:0000313" key="4">
    <source>
        <dbReference type="Proteomes" id="UP000296862"/>
    </source>
</evidence>
<dbReference type="OrthoDB" id="673128at2"/>
<dbReference type="Proteomes" id="UP000296862">
    <property type="component" value="Chromosome"/>
</dbReference>
<evidence type="ECO:0000313" key="3">
    <source>
        <dbReference type="EMBL" id="QBZ96533.1"/>
    </source>
</evidence>
<dbReference type="InterPro" id="IPR011006">
    <property type="entry name" value="CheY-like_superfamily"/>
</dbReference>
<dbReference type="PANTHER" id="PTHR44520">
    <property type="entry name" value="RESPONSE REGULATOR RCP1-RELATED"/>
    <property type="match status" value="1"/>
</dbReference>
<dbReference type="KEGG" id="fsn:GS03_00005"/>
<organism evidence="3 4">
    <name type="scientific">Flavobacterium sangjuense</name>
    <dbReference type="NCBI Taxonomy" id="2518177"/>
    <lineage>
        <taxon>Bacteria</taxon>
        <taxon>Pseudomonadati</taxon>
        <taxon>Bacteroidota</taxon>
        <taxon>Flavobacteriia</taxon>
        <taxon>Flavobacteriales</taxon>
        <taxon>Flavobacteriaceae</taxon>
        <taxon>Flavobacterium</taxon>
    </lineage>
</organism>
<name>A0A4P7PRV0_9FLAO</name>